<protein>
    <recommendedName>
        <fullName evidence="3">DUF1800 domain-containing protein</fullName>
    </recommendedName>
</protein>
<dbReference type="Pfam" id="PF08811">
    <property type="entry name" value="DUF1800"/>
    <property type="match status" value="1"/>
</dbReference>
<accession>A0A0D1LI02</accession>
<sequence length="438" mass="47395">MVSQPPQWLATARMLRRTGFGTTGAQVDAVVKQDWSAYLDWVLSLDPNADPGAVATPMPKSPIPQYPPSGASATEIAAFGQELVARMQVLSGWWLRRMAAVQQPIHEKLTLLWHNHFATSAEKVNAAQLMGEQNEKLRTLKLGDFGSLAWAMLTDGAMLHWLDGDVNTAAAPNENLSREFMELFTMGHANGYTEIDVKEGAKALTGRHLRPDGSTAVYAEHHDESVKTVLGVTGDLTDTDFCNIVLRQPASAAFVAGTLWRLLASDQPASPDTVTRLVAAYGPNRDLKALTKAVVLDPEFTKAAGTVVSTPVEWLMGIVRSLAVPLDDDHVLADLDQVLRVMGQRPFYPPDVGGWPRGQLWLSTNSAAARVWAANRLLALSDISAVEKMASSERIDGVGYLFGIGAWSDRSAAALKPLVSDPHRLVAAAVITPEYVTS</sequence>
<reference evidence="1 2" key="1">
    <citation type="submission" date="2015-01" db="EMBL/GenBank/DDBJ databases">
        <title>Genome sequence of Mycobacterium llatzerense and Mycobacterium immunogenum recovered from brain abscess.</title>
        <authorList>
            <person name="Greninger A.L."/>
            <person name="Langelier C."/>
            <person name="Cunningham G."/>
            <person name="Chiu C.Y."/>
            <person name="Miller S."/>
        </authorList>
    </citation>
    <scope>NUCLEOTIDE SEQUENCE [LARGE SCALE GENOMIC DNA]</scope>
    <source>
        <strain evidence="1 2">CLUC14</strain>
    </source>
</reference>
<dbReference type="PATRIC" id="fig|280871.6.peg.3585"/>
<dbReference type="STRING" id="280871.TL10_17305"/>
<evidence type="ECO:0008006" key="3">
    <source>
        <dbReference type="Google" id="ProtNLM"/>
    </source>
</evidence>
<dbReference type="Proteomes" id="UP000032221">
    <property type="component" value="Unassembled WGS sequence"/>
</dbReference>
<dbReference type="EMBL" id="JXST01000024">
    <property type="protein sequence ID" value="KIU15656.1"/>
    <property type="molecule type" value="Genomic_DNA"/>
</dbReference>
<organism evidence="1 2">
    <name type="scientific">Mycolicibacterium llatzerense</name>
    <dbReference type="NCBI Taxonomy" id="280871"/>
    <lineage>
        <taxon>Bacteria</taxon>
        <taxon>Bacillati</taxon>
        <taxon>Actinomycetota</taxon>
        <taxon>Actinomycetes</taxon>
        <taxon>Mycobacteriales</taxon>
        <taxon>Mycobacteriaceae</taxon>
        <taxon>Mycolicibacterium</taxon>
    </lineage>
</organism>
<proteinExistence type="predicted"/>
<dbReference type="InterPro" id="IPR014917">
    <property type="entry name" value="DUF1800"/>
</dbReference>
<gene>
    <name evidence="1" type="ORF">TL10_17305</name>
</gene>
<comment type="caution">
    <text evidence="1">The sequence shown here is derived from an EMBL/GenBank/DDBJ whole genome shotgun (WGS) entry which is preliminary data.</text>
</comment>
<name>A0A0D1LI02_9MYCO</name>
<dbReference type="AlphaFoldDB" id="A0A0D1LI02"/>
<evidence type="ECO:0000313" key="2">
    <source>
        <dbReference type="Proteomes" id="UP000032221"/>
    </source>
</evidence>
<evidence type="ECO:0000313" key="1">
    <source>
        <dbReference type="EMBL" id="KIU15656.1"/>
    </source>
</evidence>
<keyword evidence="2" id="KW-1185">Reference proteome</keyword>